<evidence type="ECO:0000313" key="1">
    <source>
        <dbReference type="EMBL" id="KSV18496.1"/>
    </source>
</evidence>
<reference evidence="1 2" key="1">
    <citation type="journal article" date="2015" name="Sci. Rep.">
        <title>A comparative genomics and reductive dehalogenase gene transcription study of two chloroethene-respiring bacteria, Dehalococcoides mccartyi strains MB and 11a.</title>
        <authorList>
            <person name="Low A."/>
            <person name="Shen Z."/>
            <person name="Cheng D."/>
            <person name="Rogers M.J."/>
            <person name="Lee P.K."/>
            <person name="He J."/>
        </authorList>
    </citation>
    <scope>NUCLEOTIDE SEQUENCE [LARGE SCALE GENOMIC DNA]</scope>
    <source>
        <strain evidence="1 2">MB</strain>
    </source>
</reference>
<protein>
    <submittedName>
        <fullName evidence="1">Uncharacterized protein</fullName>
    </submittedName>
</protein>
<dbReference type="Proteomes" id="UP000053577">
    <property type="component" value="Unassembled WGS sequence"/>
</dbReference>
<dbReference type="AlphaFoldDB" id="A0A0V8M449"/>
<accession>A0A0V8M449</accession>
<dbReference type="EMBL" id="JGYD01000011">
    <property type="protein sequence ID" value="KSV18496.1"/>
    <property type="molecule type" value="Genomic_DNA"/>
</dbReference>
<dbReference type="RefSeq" id="WP_058292359.1">
    <property type="nucleotide sequence ID" value="NZ_JGYD01000011.1"/>
</dbReference>
<comment type="caution">
    <text evidence="1">The sequence shown here is derived from an EMBL/GenBank/DDBJ whole genome shotgun (WGS) entry which is preliminary data.</text>
</comment>
<gene>
    <name evidence="1" type="ORF">DA01_03105</name>
</gene>
<organism evidence="1 2">
    <name type="scientific">Dehalococcoides mccartyi</name>
    <dbReference type="NCBI Taxonomy" id="61435"/>
    <lineage>
        <taxon>Bacteria</taxon>
        <taxon>Bacillati</taxon>
        <taxon>Chloroflexota</taxon>
        <taxon>Dehalococcoidia</taxon>
        <taxon>Dehalococcoidales</taxon>
        <taxon>Dehalococcoidaceae</taxon>
        <taxon>Dehalococcoides</taxon>
    </lineage>
</organism>
<evidence type="ECO:0000313" key="2">
    <source>
        <dbReference type="Proteomes" id="UP000053577"/>
    </source>
</evidence>
<proteinExistence type="predicted"/>
<name>A0A0V8M449_9CHLR</name>
<dbReference type="PATRIC" id="fig|61435.5.peg.623"/>
<sequence>MIRRFVDEIQGWLLKKSSLQLHVPHMAMYLDIEVKMPDGRIVEHRYQRSKSFVRNAYNLFFHTIAGYPMSDGTWGDGFVNLKNTGGSLSSGSYRGFCFSTDGNGQGFLSPGSANDFGIVVGTGTGAESFDGYALGTKIAIGNGVGQLYTLRSEDPVDSYSSLTQKRTMVRYFNNNSGATIILGEIGLIARIITGGDTSMYALFSRDLITPTVDILDKAQLKVTYTISLAYPS</sequence>